<evidence type="ECO:0000256" key="2">
    <source>
        <dbReference type="ARBA" id="ARBA00022617"/>
    </source>
</evidence>
<feature type="binding site" evidence="9">
    <location>
        <begin position="33"/>
        <end position="37"/>
    </location>
    <ligand>
        <name>substrate</name>
    </ligand>
</feature>
<dbReference type="AlphaFoldDB" id="A4BDG1"/>
<comment type="similarity">
    <text evidence="9">Belongs to the tryptophan 2,3-dioxygenase family.</text>
</comment>
<evidence type="ECO:0000256" key="6">
    <source>
        <dbReference type="ARBA" id="ARBA00023004"/>
    </source>
</evidence>
<comment type="subunit">
    <text evidence="1 9">Homotetramer.</text>
</comment>
<comment type="catalytic activity">
    <reaction evidence="8 9">
        <text>L-tryptophan + O2 = N-formyl-L-kynurenine</text>
        <dbReference type="Rhea" id="RHEA:24536"/>
        <dbReference type="ChEBI" id="CHEBI:15379"/>
        <dbReference type="ChEBI" id="CHEBI:57912"/>
        <dbReference type="ChEBI" id="CHEBI:58629"/>
        <dbReference type="EC" id="1.13.11.11"/>
    </reaction>
</comment>
<accession>A4BDG1</accession>
<keyword evidence="5 9" id="KW-0560">Oxidoreductase</keyword>
<keyword evidence="11" id="KW-1185">Reference proteome</keyword>
<dbReference type="GO" id="GO:0004833">
    <property type="term" value="F:L-tryptophan 2,3-dioxygenase activity"/>
    <property type="evidence" value="ECO:0007669"/>
    <property type="project" value="UniProtKB-UniRule"/>
</dbReference>
<keyword evidence="2 9" id="KW-0349">Heme</keyword>
<feature type="binding site" evidence="9">
    <location>
        <position position="99"/>
    </location>
    <ligand>
        <name>substrate</name>
    </ligand>
</feature>
<dbReference type="Gene3D" id="1.20.58.480">
    <property type="match status" value="1"/>
</dbReference>
<evidence type="ECO:0000256" key="1">
    <source>
        <dbReference type="ARBA" id="ARBA00011881"/>
    </source>
</evidence>
<dbReference type="GO" id="GO:0019441">
    <property type="term" value="P:L-tryptophan catabolic process to kynurenine"/>
    <property type="evidence" value="ECO:0007669"/>
    <property type="project" value="UniProtKB-UniRule"/>
</dbReference>
<dbReference type="InterPro" id="IPR037217">
    <property type="entry name" value="Trp/Indoleamine_2_3_dOase-like"/>
</dbReference>
<dbReference type="OrthoDB" id="9776847at2"/>
<evidence type="ECO:0000313" key="10">
    <source>
        <dbReference type="EMBL" id="EAR09905.1"/>
    </source>
</evidence>
<evidence type="ECO:0000313" key="11">
    <source>
        <dbReference type="Proteomes" id="UP000005953"/>
    </source>
</evidence>
<comment type="pathway">
    <text evidence="9">Amino-acid degradation; L-tryptophan degradation via kynurenine pathway; L-kynurenine from L-tryptophan: step 1/2.</text>
</comment>
<dbReference type="GO" id="GO:0046872">
    <property type="term" value="F:metal ion binding"/>
    <property type="evidence" value="ECO:0007669"/>
    <property type="project" value="UniProtKB-KW"/>
</dbReference>
<evidence type="ECO:0000256" key="8">
    <source>
        <dbReference type="ARBA" id="ARBA00050412"/>
    </source>
</evidence>
<proteinExistence type="inferred from homology"/>
<dbReference type="RefSeq" id="WP_008048462.1">
    <property type="nucleotide sequence ID" value="NZ_CH724155.1"/>
</dbReference>
<dbReference type="GO" id="GO:0019442">
    <property type="term" value="P:L-tryptophan catabolic process to acetyl-CoA"/>
    <property type="evidence" value="ECO:0007669"/>
    <property type="project" value="TreeGrafter"/>
</dbReference>
<evidence type="ECO:0000256" key="5">
    <source>
        <dbReference type="ARBA" id="ARBA00023002"/>
    </source>
</evidence>
<dbReference type="FunFam" id="1.20.58.480:FF:000001">
    <property type="entry name" value="Tryptophan 2,3-dioxygenase"/>
    <property type="match status" value="1"/>
</dbReference>
<keyword evidence="4 9" id="KW-0223">Dioxygenase</keyword>
<keyword evidence="3 9" id="KW-0479">Metal-binding</keyword>
<comment type="function">
    <text evidence="9">Heme-dependent dioxygenase that catalyzes the oxidative cleavage of the L-tryptophan (L-Trp) pyrrole ring and converts L-tryptophan to N-formyl-L-kynurenine. Catalyzes the oxidative cleavage of the indole moiety.</text>
</comment>
<feature type="binding site" description="axial binding residue" evidence="9">
    <location>
        <position position="219"/>
    </location>
    <ligand>
        <name>heme</name>
        <dbReference type="ChEBI" id="CHEBI:30413"/>
    </ligand>
    <ligandPart>
        <name>Fe</name>
        <dbReference type="ChEBI" id="CHEBI:18248"/>
    </ligandPart>
</feature>
<sequence>MSELTYASYLKVDELLELQQLRSEPAEHDEMLFIIIHQTYELWFKQLLHETRFLMDRMDNNDVARSFHVLKRILKIMKTLVGQVDVLETMTPLEFDSFRHRLDASSGFQSYQFRAFEFMLGYKRPEPLKFQPEGSFGRQLLEATMAAPSVWQVFLNLINRQGYDVPESALQRPVTEATDADTDVQKVLIDIYRHDHQLSELCELLVDLDEGLQEWRYRHVKMVQRTIGAKMGSGGSSGAAYLQKTLFKPVFPDLWDIRSEL</sequence>
<evidence type="ECO:0000256" key="9">
    <source>
        <dbReference type="HAMAP-Rule" id="MF_01972"/>
    </source>
</evidence>
<name>A4BDG1_9GAMM</name>
<gene>
    <name evidence="9" type="primary">kynA</name>
    <name evidence="10" type="ORF">MED297_06134</name>
</gene>
<comment type="caution">
    <text evidence="10">The sequence shown here is derived from an EMBL/GenBank/DDBJ whole genome shotgun (WGS) entry which is preliminary data.</text>
</comment>
<dbReference type="EMBL" id="AAOE01000007">
    <property type="protein sequence ID" value="EAR09905.1"/>
    <property type="molecule type" value="Genomic_DNA"/>
</dbReference>
<dbReference type="SUPFAM" id="SSF140959">
    <property type="entry name" value="Indolic compounds 2,3-dioxygenase-like"/>
    <property type="match status" value="1"/>
</dbReference>
<dbReference type="EC" id="1.13.11.11" evidence="9"/>
<dbReference type="UniPathway" id="UPA00333">
    <property type="reaction ID" value="UER00453"/>
</dbReference>
<dbReference type="GO" id="GO:0020037">
    <property type="term" value="F:heme binding"/>
    <property type="evidence" value="ECO:0007669"/>
    <property type="project" value="UniProtKB-UniRule"/>
</dbReference>
<evidence type="ECO:0000256" key="3">
    <source>
        <dbReference type="ARBA" id="ARBA00022723"/>
    </source>
</evidence>
<dbReference type="HOGENOM" id="CLU_063240_0_0_6"/>
<dbReference type="STRING" id="314283.MED297_06134"/>
<evidence type="ECO:0000256" key="4">
    <source>
        <dbReference type="ARBA" id="ARBA00022964"/>
    </source>
</evidence>
<organism evidence="10 11">
    <name type="scientific">Reinekea blandensis MED297</name>
    <dbReference type="NCBI Taxonomy" id="314283"/>
    <lineage>
        <taxon>Bacteria</taxon>
        <taxon>Pseudomonadati</taxon>
        <taxon>Pseudomonadota</taxon>
        <taxon>Gammaproteobacteria</taxon>
        <taxon>Oceanospirillales</taxon>
        <taxon>Saccharospirillaceae</taxon>
        <taxon>Reinekea</taxon>
    </lineage>
</organism>
<dbReference type="InterPro" id="IPR004981">
    <property type="entry name" value="Trp_2_3_dOase"/>
</dbReference>
<keyword evidence="7 9" id="KW-0823">Tryptophan catabolism</keyword>
<dbReference type="Proteomes" id="UP000005953">
    <property type="component" value="Unassembled WGS sequence"/>
</dbReference>
<comment type="caution">
    <text evidence="9">Lacks conserved residue(s) required for the propagation of feature annotation.</text>
</comment>
<protein>
    <recommendedName>
        <fullName evidence="9">Tryptophan 2,3-dioxygenase</fullName>
        <shortName evidence="9">TDO</shortName>
        <ecNumber evidence="9">1.13.11.11</ecNumber>
    </recommendedName>
    <alternativeName>
        <fullName evidence="9">Tryptamin 2,3-dioxygenase</fullName>
    </alternativeName>
    <alternativeName>
        <fullName evidence="9">Tryptophan oxygenase</fullName>
        <shortName evidence="9">TO</shortName>
        <shortName evidence="9">TRPO</shortName>
    </alternativeName>
    <alternativeName>
        <fullName evidence="9">Tryptophan pyrrolase</fullName>
    </alternativeName>
    <alternativeName>
        <fullName evidence="9">Tryptophanase</fullName>
    </alternativeName>
</protein>
<dbReference type="PANTHER" id="PTHR10138:SF0">
    <property type="entry name" value="TRYPTOPHAN 2,3-DIOXYGENASE"/>
    <property type="match status" value="1"/>
</dbReference>
<comment type="cofactor">
    <cofactor evidence="9">
        <name>heme</name>
        <dbReference type="ChEBI" id="CHEBI:30413"/>
    </cofactor>
    <text evidence="9">Binds 1 heme group per subunit.</text>
</comment>
<keyword evidence="6 9" id="KW-0408">Iron</keyword>
<reference evidence="10 11" key="1">
    <citation type="submission" date="2006-02" db="EMBL/GenBank/DDBJ databases">
        <authorList>
            <person name="Pinhassi J."/>
            <person name="Pedros-Alio C."/>
            <person name="Ferriera S."/>
            <person name="Johnson J."/>
            <person name="Kravitz S."/>
            <person name="Halpern A."/>
            <person name="Remington K."/>
            <person name="Beeson K."/>
            <person name="Tran B."/>
            <person name="Rogers Y.-H."/>
            <person name="Friedman R."/>
            <person name="Venter J.C."/>
        </authorList>
    </citation>
    <scope>NUCLEOTIDE SEQUENCE [LARGE SCALE GENOMIC DNA]</scope>
    <source>
        <strain evidence="10 11">MED297</strain>
    </source>
</reference>
<evidence type="ECO:0000256" key="7">
    <source>
        <dbReference type="ARBA" id="ARBA00023079"/>
    </source>
</evidence>
<dbReference type="PANTHER" id="PTHR10138">
    <property type="entry name" value="TRYPTOPHAN 2,3-DIOXYGENASE"/>
    <property type="match status" value="1"/>
</dbReference>
<dbReference type="HAMAP" id="MF_01972">
    <property type="entry name" value="T23O"/>
    <property type="match status" value="1"/>
</dbReference>
<dbReference type="Pfam" id="PF03301">
    <property type="entry name" value="Trp_dioxygenase"/>
    <property type="match status" value="2"/>
</dbReference>